<organism evidence="7 8">
    <name type="scientific">Amycolatopsis marina</name>
    <dbReference type="NCBI Taxonomy" id="490629"/>
    <lineage>
        <taxon>Bacteria</taxon>
        <taxon>Bacillati</taxon>
        <taxon>Actinomycetota</taxon>
        <taxon>Actinomycetes</taxon>
        <taxon>Pseudonocardiales</taxon>
        <taxon>Pseudonocardiaceae</taxon>
        <taxon>Amycolatopsis</taxon>
    </lineage>
</organism>
<dbReference type="AlphaFoldDB" id="A0A1I1B6N8"/>
<dbReference type="Gene3D" id="1.10.4160.10">
    <property type="entry name" value="Hydantoin permease"/>
    <property type="match status" value="1"/>
</dbReference>
<reference evidence="8" key="1">
    <citation type="submission" date="2016-10" db="EMBL/GenBank/DDBJ databases">
        <authorList>
            <person name="Varghese N."/>
            <person name="Submissions S."/>
        </authorList>
    </citation>
    <scope>NUCLEOTIDE SEQUENCE [LARGE SCALE GENOMIC DNA]</scope>
    <source>
        <strain evidence="8">CGMCC 4.3568</strain>
    </source>
</reference>
<protein>
    <submittedName>
        <fullName evidence="7">Cytosine permease</fullName>
    </submittedName>
</protein>
<name>A0A1I1B6N8_9PSEU</name>
<accession>A0A1I1B6N8</accession>
<dbReference type="CDD" id="cd11484">
    <property type="entry name" value="SLC-NCS1sbd_CobB-like"/>
    <property type="match status" value="1"/>
</dbReference>
<dbReference type="Pfam" id="PF02133">
    <property type="entry name" value="Transp_cyt_pur"/>
    <property type="match status" value="1"/>
</dbReference>
<evidence type="ECO:0000313" key="7">
    <source>
        <dbReference type="EMBL" id="SFB44378.1"/>
    </source>
</evidence>
<dbReference type="InterPro" id="IPR001248">
    <property type="entry name" value="Pur-cyt_permease"/>
</dbReference>
<dbReference type="PANTHER" id="PTHR30569:SF0">
    <property type="entry name" value="CYTOSINE PERMEASE"/>
    <property type="match status" value="1"/>
</dbReference>
<proteinExistence type="inferred from homology"/>
<evidence type="ECO:0000256" key="3">
    <source>
        <dbReference type="ARBA" id="ARBA00022692"/>
    </source>
</evidence>
<dbReference type="STRING" id="490629.SAMN05216266_111199"/>
<keyword evidence="8" id="KW-1185">Reference proteome</keyword>
<comment type="similarity">
    <text evidence="2">Belongs to the purine-cytosine permease (2.A.39) family.</text>
</comment>
<dbReference type="RefSeq" id="WP_091674666.1">
    <property type="nucleotide sequence ID" value="NZ_FOKG01000011.1"/>
</dbReference>
<feature type="transmembrane region" description="Helical" evidence="6">
    <location>
        <begin position="205"/>
        <end position="227"/>
    </location>
</feature>
<feature type="transmembrane region" description="Helical" evidence="6">
    <location>
        <begin position="341"/>
        <end position="364"/>
    </location>
</feature>
<feature type="transmembrane region" description="Helical" evidence="6">
    <location>
        <begin position="402"/>
        <end position="420"/>
    </location>
</feature>
<sequence>MPRLGTRREVVAQTVVADDYPLTEVPQSARRGLLSLTTVLLGFVFFTPTMLAGAQVATAFRPGALFTVLLTGSLILGTYVAVLAVIGARTGLTTVLLARYTLGSGGSKWADILLGGTQVCWYAVTAAFLSELIVEAFGWQGFEWLVIILGSALTGLTAYIGYRGIEVLSALSVPLMFILCCWVVVRATDEVGGLGGFGATEPTTVLPWATAVTIVVGTFVSGGTQTPNWSRFARLPRQAFVAAFGSFFVANLLMLVFGAVGALAFAEGDFVSVLLRLNLTVAAVVLLALNVWTTQDNAAYAFGLAGAELTGVHGKRPFVVGGIAIAMVLALSGIYEALPQYLVLLGVLIPPLGGTIIGDYVFVWRGKLPPVNRTRFVRFRWTCVGAYATGTAVAFVSDQVEFGLPPVQGILVAIVAVPLFESLARRLGRQHNHTVLRSGETTTVPA</sequence>
<dbReference type="GO" id="GO:0005886">
    <property type="term" value="C:plasma membrane"/>
    <property type="evidence" value="ECO:0007669"/>
    <property type="project" value="TreeGrafter"/>
</dbReference>
<dbReference type="Proteomes" id="UP000243799">
    <property type="component" value="Unassembled WGS sequence"/>
</dbReference>
<feature type="transmembrane region" description="Helical" evidence="6">
    <location>
        <begin position="63"/>
        <end position="88"/>
    </location>
</feature>
<dbReference type="EMBL" id="FOKG01000011">
    <property type="protein sequence ID" value="SFB44378.1"/>
    <property type="molecule type" value="Genomic_DNA"/>
</dbReference>
<dbReference type="PANTHER" id="PTHR30569">
    <property type="entry name" value="CYTOSINE TRANSPORTER CODB"/>
    <property type="match status" value="1"/>
</dbReference>
<feature type="transmembrane region" description="Helical" evidence="6">
    <location>
        <begin position="33"/>
        <end position="57"/>
    </location>
</feature>
<feature type="transmembrane region" description="Helical" evidence="6">
    <location>
        <begin position="318"/>
        <end position="335"/>
    </location>
</feature>
<keyword evidence="3 6" id="KW-0812">Transmembrane</keyword>
<evidence type="ECO:0000313" key="8">
    <source>
        <dbReference type="Proteomes" id="UP000243799"/>
    </source>
</evidence>
<keyword evidence="5 6" id="KW-0472">Membrane</keyword>
<evidence type="ECO:0000256" key="2">
    <source>
        <dbReference type="ARBA" id="ARBA00008974"/>
    </source>
</evidence>
<dbReference type="GO" id="GO:0015209">
    <property type="term" value="F:cytosine transmembrane transporter activity"/>
    <property type="evidence" value="ECO:0007669"/>
    <property type="project" value="InterPro"/>
</dbReference>
<evidence type="ECO:0000256" key="4">
    <source>
        <dbReference type="ARBA" id="ARBA00022989"/>
    </source>
</evidence>
<comment type="subcellular location">
    <subcellularLocation>
        <location evidence="1">Membrane</location>
        <topology evidence="1">Multi-pass membrane protein</topology>
    </subcellularLocation>
</comment>
<dbReference type="InterPro" id="IPR030191">
    <property type="entry name" value="CodB"/>
</dbReference>
<feature type="transmembrane region" description="Helical" evidence="6">
    <location>
        <begin position="109"/>
        <end position="129"/>
    </location>
</feature>
<feature type="transmembrane region" description="Helical" evidence="6">
    <location>
        <begin position="141"/>
        <end position="160"/>
    </location>
</feature>
<keyword evidence="4 6" id="KW-1133">Transmembrane helix</keyword>
<evidence type="ECO:0000256" key="6">
    <source>
        <dbReference type="SAM" id="Phobius"/>
    </source>
</evidence>
<evidence type="ECO:0000256" key="1">
    <source>
        <dbReference type="ARBA" id="ARBA00004141"/>
    </source>
</evidence>
<dbReference type="OrthoDB" id="3169878at2"/>
<feature type="transmembrane region" description="Helical" evidence="6">
    <location>
        <begin position="167"/>
        <end position="185"/>
    </location>
</feature>
<evidence type="ECO:0000256" key="5">
    <source>
        <dbReference type="ARBA" id="ARBA00023136"/>
    </source>
</evidence>
<dbReference type="NCBIfam" id="NF008241">
    <property type="entry name" value="PRK11017.1"/>
    <property type="match status" value="1"/>
</dbReference>
<feature type="transmembrane region" description="Helical" evidence="6">
    <location>
        <begin position="376"/>
        <end position="396"/>
    </location>
</feature>
<feature type="transmembrane region" description="Helical" evidence="6">
    <location>
        <begin position="270"/>
        <end position="292"/>
    </location>
</feature>
<feature type="transmembrane region" description="Helical" evidence="6">
    <location>
        <begin position="239"/>
        <end position="264"/>
    </location>
</feature>
<gene>
    <name evidence="7" type="ORF">SAMN05216266_111199</name>
</gene>